<dbReference type="EMBL" id="LC008447">
    <property type="protein sequence ID" value="BAR72305.1"/>
    <property type="molecule type" value="Genomic_DNA"/>
</dbReference>
<dbReference type="Gene3D" id="2.170.120.12">
    <property type="entry name" value="DNA-directed RNA polymerase, insert domain"/>
    <property type="match status" value="1"/>
</dbReference>
<keyword evidence="3" id="KW-0150">Chloroplast</keyword>
<dbReference type="Gene3D" id="3.30.1360.10">
    <property type="entry name" value="RNA polymerase, RBP11-like subunit"/>
    <property type="match status" value="1"/>
</dbReference>
<reference evidence="3" key="1">
    <citation type="submission" date="2014-10" db="EMBL/GenBank/DDBJ databases">
        <title>The plastid genome of Lepidodinium chlorophorum.</title>
        <authorList>
            <person name="Kamikawa R."/>
            <person name="Tanifuji G."/>
            <person name="Kawachi M."/>
            <person name="Miyashita M."/>
            <person name="Hashimoto T."/>
            <person name="Inagaki Y."/>
        </authorList>
    </citation>
    <scope>NUCLEOTIDE SEQUENCE</scope>
</reference>
<evidence type="ECO:0000256" key="2">
    <source>
        <dbReference type="ARBA" id="ARBA00023163"/>
    </source>
</evidence>
<dbReference type="InterPro" id="IPR036603">
    <property type="entry name" value="RBP11-like"/>
</dbReference>
<accession>A0A0F7R0T9</accession>
<name>A0A0F7R0T9_LEPCH</name>
<sequence>MVLNSYNFSRKSLSTQMTEFFLHCLDSRIEANGEWYSRFHLGPFMRSSRLQIGTRLRRSIINDLRCTSIIAIKVDGAQHEFSRLSGVYENLLDLLFQFRKIMIYSSFLKLGETIIIPFLFFGSGTFYAKDVLLPSGIQCRNLNTPLTTISPGKIIRGHLLVQKNTILNKLQKRNKPFFFYNNWNIQNKFFEVTCKKHNIYPWISTGYINYFIKRVAFRIESMKSLHKKQERLIVEIVTDGNISPRVVLQESRLCLTVKFIKLSDRVLPVTIKKKLQKRSFYNRFFKHSFYVNNLVKGFDQNINGFVNFREPLGFNLQQLDITYATFKELKNFGFANLGQILEVFIYEPNIFSPLLKKQLQQTFFQLGISVY</sequence>
<evidence type="ECO:0000256" key="1">
    <source>
        <dbReference type="ARBA" id="ARBA00022478"/>
    </source>
</evidence>
<geneLocation type="chloroplast" evidence="3"/>
<dbReference type="InterPro" id="IPR036643">
    <property type="entry name" value="RNApol_insert_sf"/>
</dbReference>
<dbReference type="RefSeq" id="YP_009139331.1">
    <property type="nucleotide sequence ID" value="NC_027093.1"/>
</dbReference>
<keyword evidence="2" id="KW-0804">Transcription</keyword>
<keyword evidence="3" id="KW-0934">Plastid</keyword>
<evidence type="ECO:0000313" key="3">
    <source>
        <dbReference type="EMBL" id="BAR72305.1"/>
    </source>
</evidence>
<dbReference type="SUPFAM" id="SSF55257">
    <property type="entry name" value="RBP11-like subunits of RNA polymerase"/>
    <property type="match status" value="1"/>
</dbReference>
<gene>
    <name evidence="3" type="primary">rpoA</name>
</gene>
<dbReference type="GO" id="GO:0000428">
    <property type="term" value="C:DNA-directed RNA polymerase complex"/>
    <property type="evidence" value="ECO:0007669"/>
    <property type="project" value="UniProtKB-KW"/>
</dbReference>
<dbReference type="GO" id="GO:0046983">
    <property type="term" value="F:protein dimerization activity"/>
    <property type="evidence" value="ECO:0007669"/>
    <property type="project" value="InterPro"/>
</dbReference>
<protein>
    <submittedName>
        <fullName evidence="3">Alpha subunit of RNA polymerase</fullName>
    </submittedName>
</protein>
<dbReference type="AlphaFoldDB" id="A0A0F7R0T9"/>
<proteinExistence type="predicted"/>
<dbReference type="SUPFAM" id="SSF56553">
    <property type="entry name" value="Insert subdomain of RNA polymerase alpha subunit"/>
    <property type="match status" value="1"/>
</dbReference>
<organism evidence="3">
    <name type="scientific">Lepidodinium chlorophorum</name>
    <name type="common">Dinoflagellate</name>
    <name type="synonym">Gymnodinium chlorophorum</name>
    <dbReference type="NCBI Taxonomy" id="107758"/>
    <lineage>
        <taxon>Eukaryota</taxon>
        <taxon>Sar</taxon>
        <taxon>Alveolata</taxon>
        <taxon>Dinophyceae</taxon>
        <taxon>Gymnodiniales</taxon>
        <taxon>Gymnodiniaceae</taxon>
        <taxon>Lepidodinium</taxon>
    </lineage>
</organism>
<keyword evidence="1" id="KW-0240">DNA-directed RNA polymerase</keyword>
<dbReference type="GeneID" id="24286243"/>
<dbReference type="GO" id="GO:0006351">
    <property type="term" value="P:DNA-templated transcription"/>
    <property type="evidence" value="ECO:0007669"/>
    <property type="project" value="InterPro"/>
</dbReference>